<reference evidence="2" key="2">
    <citation type="submission" date="2015-07" db="EMBL/GenBank/DDBJ databases">
        <title>Plasmids, circular viruses and viroids from rat gut.</title>
        <authorList>
            <person name="Jorgensen T.J."/>
            <person name="Hansen M.A."/>
            <person name="Xu Z."/>
            <person name="Tabak M.A."/>
            <person name="Sorensen S.J."/>
            <person name="Hansen L.H."/>
        </authorList>
    </citation>
    <scope>NUCLEOTIDE SEQUENCE</scope>
    <source>
        <strain evidence="2">RGFK0928</strain>
    </source>
</reference>
<sequence>MAPVTLSASDPTVVGFFALIFSCILLPVIQHGIEYLERRVGLSEDSASL</sequence>
<evidence type="ECO:0000313" key="2">
    <source>
        <dbReference type="EMBL" id="CRY96111.1"/>
    </source>
</evidence>
<keyword evidence="1" id="KW-0812">Transmembrane</keyword>
<dbReference type="AlphaFoldDB" id="A0A0H5Q268"/>
<dbReference type="EMBL" id="LN853527">
    <property type="protein sequence ID" value="CRY96111.1"/>
    <property type="molecule type" value="Genomic_DNA"/>
</dbReference>
<feature type="transmembrane region" description="Helical" evidence="1">
    <location>
        <begin position="12"/>
        <end position="29"/>
    </location>
</feature>
<proteinExistence type="predicted"/>
<accession>A0A0H5Q268</accession>
<evidence type="ECO:0000256" key="1">
    <source>
        <dbReference type="SAM" id="Phobius"/>
    </source>
</evidence>
<keyword evidence="1" id="KW-1133">Transmembrane helix</keyword>
<name>A0A0H5Q268_9ZZZZ</name>
<protein>
    <submittedName>
        <fullName evidence="2">Uncharacterized protein</fullName>
    </submittedName>
</protein>
<keyword evidence="1" id="KW-0472">Membrane</keyword>
<reference evidence="2" key="1">
    <citation type="submission" date="2015-06" db="EMBL/GenBank/DDBJ databases">
        <authorList>
            <person name="Joergensen T."/>
        </authorList>
    </citation>
    <scope>NUCLEOTIDE SEQUENCE</scope>
    <source>
        <strain evidence="2">RGFK0928</strain>
    </source>
</reference>
<organism evidence="2">
    <name type="scientific">uncultured prokaryote</name>
    <dbReference type="NCBI Taxonomy" id="198431"/>
    <lineage>
        <taxon>unclassified sequences</taxon>
        <taxon>environmental samples</taxon>
    </lineage>
</organism>